<keyword evidence="9" id="KW-1185">Reference proteome</keyword>
<feature type="transmembrane region" description="Helical" evidence="6">
    <location>
        <begin position="162"/>
        <end position="184"/>
    </location>
</feature>
<evidence type="ECO:0000259" key="7">
    <source>
        <dbReference type="Pfam" id="PF00892"/>
    </source>
</evidence>
<feature type="transmembrane region" description="Helical" evidence="6">
    <location>
        <begin position="23"/>
        <end position="45"/>
    </location>
</feature>
<accession>A0ABP7D8H4</accession>
<keyword evidence="4 6" id="KW-1133">Transmembrane helix</keyword>
<reference evidence="9" key="1">
    <citation type="journal article" date="2019" name="Int. J. Syst. Evol. Microbiol.">
        <title>The Global Catalogue of Microorganisms (GCM) 10K type strain sequencing project: providing services to taxonomists for standard genome sequencing and annotation.</title>
        <authorList>
            <consortium name="The Broad Institute Genomics Platform"/>
            <consortium name="The Broad Institute Genome Sequencing Center for Infectious Disease"/>
            <person name="Wu L."/>
            <person name="Ma J."/>
        </authorList>
    </citation>
    <scope>NUCLEOTIDE SEQUENCE [LARGE SCALE GENOMIC DNA]</scope>
    <source>
        <strain evidence="9">JCM 16548</strain>
    </source>
</reference>
<feature type="transmembrane region" description="Helical" evidence="6">
    <location>
        <begin position="293"/>
        <end position="311"/>
    </location>
</feature>
<feature type="domain" description="EamA" evidence="7">
    <location>
        <begin position="167"/>
        <end position="308"/>
    </location>
</feature>
<dbReference type="PANTHER" id="PTHR32322">
    <property type="entry name" value="INNER MEMBRANE TRANSPORTER"/>
    <property type="match status" value="1"/>
</dbReference>
<evidence type="ECO:0000256" key="4">
    <source>
        <dbReference type="ARBA" id="ARBA00022989"/>
    </source>
</evidence>
<keyword evidence="3 6" id="KW-0812">Transmembrane</keyword>
<organism evidence="8 9">
    <name type="scientific">Microlunatus aurantiacus</name>
    <dbReference type="NCBI Taxonomy" id="446786"/>
    <lineage>
        <taxon>Bacteria</taxon>
        <taxon>Bacillati</taxon>
        <taxon>Actinomycetota</taxon>
        <taxon>Actinomycetes</taxon>
        <taxon>Propionibacteriales</taxon>
        <taxon>Propionibacteriaceae</taxon>
        <taxon>Microlunatus</taxon>
    </lineage>
</organism>
<feature type="transmembrane region" description="Helical" evidence="6">
    <location>
        <begin position="235"/>
        <end position="255"/>
    </location>
</feature>
<comment type="caution">
    <text evidence="8">The sequence shown here is derived from an EMBL/GenBank/DDBJ whole genome shotgun (WGS) entry which is preliminary data.</text>
</comment>
<evidence type="ECO:0000256" key="1">
    <source>
        <dbReference type="ARBA" id="ARBA00004141"/>
    </source>
</evidence>
<dbReference type="PANTHER" id="PTHR32322:SF2">
    <property type="entry name" value="EAMA DOMAIN-CONTAINING PROTEIN"/>
    <property type="match status" value="1"/>
</dbReference>
<evidence type="ECO:0000256" key="2">
    <source>
        <dbReference type="ARBA" id="ARBA00007362"/>
    </source>
</evidence>
<dbReference type="Proteomes" id="UP001500051">
    <property type="component" value="Unassembled WGS sequence"/>
</dbReference>
<gene>
    <name evidence="8" type="ORF">GCM10022204_16930</name>
</gene>
<feature type="transmembrane region" description="Helical" evidence="6">
    <location>
        <begin position="85"/>
        <end position="105"/>
    </location>
</feature>
<proteinExistence type="inferred from homology"/>
<evidence type="ECO:0000256" key="6">
    <source>
        <dbReference type="SAM" id="Phobius"/>
    </source>
</evidence>
<feature type="transmembrane region" description="Helical" evidence="6">
    <location>
        <begin position="51"/>
        <end position="73"/>
    </location>
</feature>
<feature type="transmembrane region" description="Helical" evidence="6">
    <location>
        <begin position="111"/>
        <end position="131"/>
    </location>
</feature>
<evidence type="ECO:0000313" key="8">
    <source>
        <dbReference type="EMBL" id="GAA3700757.1"/>
    </source>
</evidence>
<dbReference type="InterPro" id="IPR050638">
    <property type="entry name" value="AA-Vitamin_Transporters"/>
</dbReference>
<comment type="similarity">
    <text evidence="2">Belongs to the EamA transporter family.</text>
</comment>
<dbReference type="Pfam" id="PF00892">
    <property type="entry name" value="EamA"/>
    <property type="match status" value="2"/>
</dbReference>
<evidence type="ECO:0000256" key="5">
    <source>
        <dbReference type="ARBA" id="ARBA00023136"/>
    </source>
</evidence>
<sequence length="328" mass="33065">MTATAPVTPLVAGSTTVDVRTGLPIALCSAAAFALSGSLASSLLVTGWSPAAVVAARVGGAFLALLLPCLLLLRRVGLPTGRATGRMIAYGVVAVAGAQLCYFSAVQHLSVGVALLLEYLAPVLLIGFFWWRRGQRPSAAKLVGAALAMAGLVLVLDLTGDVRVSLVGVLWGLGAAACLCVYFVMSESSGSSSPALLLTTVGTGVGAVVLVLAGLIGIVPLTVAAAPVTIAAQTLPWWVPVVALALVSAALAYVTGIEAVRRLGSSIASFVALSEVILAVVFAALLLGQIPTPIQAVGGILILAGIATVQARPPAPRTPGAGRRSRRR</sequence>
<dbReference type="SUPFAM" id="SSF103481">
    <property type="entry name" value="Multidrug resistance efflux transporter EmrE"/>
    <property type="match status" value="2"/>
</dbReference>
<name>A0ABP7D8H4_9ACTN</name>
<evidence type="ECO:0000313" key="9">
    <source>
        <dbReference type="Proteomes" id="UP001500051"/>
    </source>
</evidence>
<protein>
    <submittedName>
        <fullName evidence="8">EamA family transporter</fullName>
    </submittedName>
</protein>
<dbReference type="EMBL" id="BAAAYX010000004">
    <property type="protein sequence ID" value="GAA3700757.1"/>
    <property type="molecule type" value="Genomic_DNA"/>
</dbReference>
<feature type="transmembrane region" description="Helical" evidence="6">
    <location>
        <begin position="138"/>
        <end position="156"/>
    </location>
</feature>
<evidence type="ECO:0000256" key="3">
    <source>
        <dbReference type="ARBA" id="ARBA00022692"/>
    </source>
</evidence>
<feature type="transmembrane region" description="Helical" evidence="6">
    <location>
        <begin position="196"/>
        <end position="223"/>
    </location>
</feature>
<dbReference type="RefSeq" id="WP_344811887.1">
    <property type="nucleotide sequence ID" value="NZ_BAAAYX010000004.1"/>
</dbReference>
<dbReference type="InterPro" id="IPR037185">
    <property type="entry name" value="EmrE-like"/>
</dbReference>
<feature type="domain" description="EamA" evidence="7">
    <location>
        <begin position="22"/>
        <end position="156"/>
    </location>
</feature>
<comment type="subcellular location">
    <subcellularLocation>
        <location evidence="1">Membrane</location>
        <topology evidence="1">Multi-pass membrane protein</topology>
    </subcellularLocation>
</comment>
<dbReference type="InterPro" id="IPR000620">
    <property type="entry name" value="EamA_dom"/>
</dbReference>
<feature type="transmembrane region" description="Helical" evidence="6">
    <location>
        <begin position="267"/>
        <end position="287"/>
    </location>
</feature>
<keyword evidence="5 6" id="KW-0472">Membrane</keyword>